<proteinExistence type="inferred from homology"/>
<gene>
    <name evidence="5" type="primary">truB</name>
    <name evidence="9" type="ORF">BST12_03065</name>
</gene>
<dbReference type="Gene3D" id="2.30.130.10">
    <property type="entry name" value="PUA domain"/>
    <property type="match status" value="1"/>
</dbReference>
<feature type="domain" description="tRNA pseudouridine synthase II TruB subfamily 2 C-terminal" evidence="7">
    <location>
        <begin position="236"/>
        <end position="291"/>
    </location>
</feature>
<sequence>MSLAVPGIVVVDKPAGMTSHDVVGRCRRIFATRRVGHAGTLDPMATGVLVIGIERATKILGLLTAATKSYAATIRLGQTTSTEDTEGELLQEVSAEAVTDEAIVAAVAGLRGDINQVPSAVSAIKVGGRRAYQLVRQGQAVELASRPVRIDRFQVLATRRHDQLVDLDVEVDCSSGTYIRALARDLGDALAVGGHLTSLRRTRVGSFDLAQALTLDDLAERPRLSLSLDEACLLMFARRTLSAAEADAARNGRSLSAAGIDGVYAAADADGRVIALLRDEGARTKSVVVIRPSTL</sequence>
<dbReference type="AlphaFoldDB" id="A0A1X0A5C5"/>
<evidence type="ECO:0000259" key="8">
    <source>
        <dbReference type="Pfam" id="PF16198"/>
    </source>
</evidence>
<dbReference type="NCBIfam" id="TIGR00431">
    <property type="entry name" value="TruB"/>
    <property type="match status" value="1"/>
</dbReference>
<dbReference type="InterPro" id="IPR014780">
    <property type="entry name" value="tRNA_psdUridine_synth_TruB"/>
</dbReference>
<evidence type="ECO:0000313" key="10">
    <source>
        <dbReference type="Proteomes" id="UP000192284"/>
    </source>
</evidence>
<accession>A0A1X0A5C5</accession>
<comment type="similarity">
    <text evidence="2 5">Belongs to the pseudouridine synthase TruB family. Type 1 subfamily.</text>
</comment>
<keyword evidence="4 5" id="KW-0413">Isomerase</keyword>
<dbReference type="GO" id="GO:0160148">
    <property type="term" value="F:tRNA pseudouridine(55) synthase activity"/>
    <property type="evidence" value="ECO:0007669"/>
    <property type="project" value="UniProtKB-EC"/>
</dbReference>
<dbReference type="Pfam" id="PF09142">
    <property type="entry name" value="TruB_C"/>
    <property type="match status" value="1"/>
</dbReference>
<dbReference type="Pfam" id="PF16198">
    <property type="entry name" value="TruB_C_2"/>
    <property type="match status" value="1"/>
</dbReference>
<dbReference type="PANTHER" id="PTHR13767">
    <property type="entry name" value="TRNA-PSEUDOURIDINE SYNTHASE"/>
    <property type="match status" value="1"/>
</dbReference>
<dbReference type="GO" id="GO:1990481">
    <property type="term" value="P:mRNA pseudouridine synthesis"/>
    <property type="evidence" value="ECO:0007669"/>
    <property type="project" value="TreeGrafter"/>
</dbReference>
<reference evidence="9 10" key="1">
    <citation type="submission" date="2017-02" db="EMBL/GenBank/DDBJ databases">
        <title>The new phylogeny of genus Mycobacterium.</title>
        <authorList>
            <person name="Tortoli E."/>
            <person name="Trovato A."/>
            <person name="Cirillo D.M."/>
        </authorList>
    </citation>
    <scope>NUCLEOTIDE SEQUENCE [LARGE SCALE GENOMIC DNA]</scope>
    <source>
        <strain evidence="9 10">DSM 45057</strain>
    </source>
</reference>
<dbReference type="InterPro" id="IPR002501">
    <property type="entry name" value="PsdUridine_synth_N"/>
</dbReference>
<keyword evidence="3 5" id="KW-0819">tRNA processing</keyword>
<keyword evidence="10" id="KW-1185">Reference proteome</keyword>
<dbReference type="Pfam" id="PF01509">
    <property type="entry name" value="TruB_N"/>
    <property type="match status" value="1"/>
</dbReference>
<comment type="catalytic activity">
    <reaction evidence="1 5">
        <text>uridine(55) in tRNA = pseudouridine(55) in tRNA</text>
        <dbReference type="Rhea" id="RHEA:42532"/>
        <dbReference type="Rhea" id="RHEA-COMP:10101"/>
        <dbReference type="Rhea" id="RHEA-COMP:10102"/>
        <dbReference type="ChEBI" id="CHEBI:65314"/>
        <dbReference type="ChEBI" id="CHEBI:65315"/>
        <dbReference type="EC" id="5.4.99.25"/>
    </reaction>
</comment>
<dbReference type="InterPro" id="IPR032819">
    <property type="entry name" value="TruB_C"/>
</dbReference>
<protein>
    <recommendedName>
        <fullName evidence="5">tRNA pseudouridine synthase B</fullName>
        <ecNumber evidence="5">5.4.99.25</ecNumber>
    </recommendedName>
    <alternativeName>
        <fullName evidence="5">tRNA pseudouridine(55) synthase</fullName>
        <shortName evidence="5">Psi55 synthase</shortName>
    </alternativeName>
    <alternativeName>
        <fullName evidence="5">tRNA pseudouridylate synthase</fullName>
    </alternativeName>
    <alternativeName>
        <fullName evidence="5">tRNA-uridine isomerase</fullName>
    </alternativeName>
</protein>
<evidence type="ECO:0000256" key="4">
    <source>
        <dbReference type="ARBA" id="ARBA00023235"/>
    </source>
</evidence>
<evidence type="ECO:0000256" key="1">
    <source>
        <dbReference type="ARBA" id="ARBA00000385"/>
    </source>
</evidence>
<dbReference type="InterPro" id="IPR020103">
    <property type="entry name" value="PsdUridine_synth_cat_dom_sf"/>
</dbReference>
<dbReference type="EMBL" id="MVHE01000003">
    <property type="protein sequence ID" value="ORA25283.1"/>
    <property type="molecule type" value="Genomic_DNA"/>
</dbReference>
<dbReference type="SUPFAM" id="SSF88697">
    <property type="entry name" value="PUA domain-like"/>
    <property type="match status" value="1"/>
</dbReference>
<dbReference type="Gene3D" id="3.30.2350.10">
    <property type="entry name" value="Pseudouridine synthase"/>
    <property type="match status" value="1"/>
</dbReference>
<evidence type="ECO:0000256" key="3">
    <source>
        <dbReference type="ARBA" id="ARBA00022694"/>
    </source>
</evidence>
<dbReference type="EC" id="5.4.99.25" evidence="5"/>
<organism evidence="9 10">
    <name type="scientific">Mycobacterium angelicum</name>
    <dbReference type="NCBI Taxonomy" id="470074"/>
    <lineage>
        <taxon>Bacteria</taxon>
        <taxon>Bacillati</taxon>
        <taxon>Actinomycetota</taxon>
        <taxon>Actinomycetes</taxon>
        <taxon>Mycobacteriales</taxon>
        <taxon>Mycobacteriaceae</taxon>
        <taxon>Mycobacterium</taxon>
    </lineage>
</organism>
<dbReference type="OrthoDB" id="9802309at2"/>
<name>A0A1X0A5C5_MYCAN</name>
<dbReference type="InterPro" id="IPR036974">
    <property type="entry name" value="PUA_sf"/>
</dbReference>
<evidence type="ECO:0000313" key="9">
    <source>
        <dbReference type="EMBL" id="ORA25283.1"/>
    </source>
</evidence>
<dbReference type="InterPro" id="IPR015947">
    <property type="entry name" value="PUA-like_sf"/>
</dbReference>
<feature type="domain" description="Pseudouridine synthase II N-terminal" evidence="6">
    <location>
        <begin position="27"/>
        <end position="179"/>
    </location>
</feature>
<comment type="function">
    <text evidence="5">Responsible for synthesis of pseudouridine from uracil-55 in the psi GC loop of transfer RNAs.</text>
</comment>
<dbReference type="SUPFAM" id="SSF55120">
    <property type="entry name" value="Pseudouridine synthase"/>
    <property type="match status" value="1"/>
</dbReference>
<dbReference type="PANTHER" id="PTHR13767:SF2">
    <property type="entry name" value="PSEUDOURIDYLATE SYNTHASE TRUB1"/>
    <property type="match status" value="1"/>
</dbReference>
<dbReference type="RefSeq" id="WP_083111540.1">
    <property type="nucleotide sequence ID" value="NZ_JACKTS010000031.1"/>
</dbReference>
<dbReference type="GO" id="GO:0031119">
    <property type="term" value="P:tRNA pseudouridine synthesis"/>
    <property type="evidence" value="ECO:0007669"/>
    <property type="project" value="UniProtKB-UniRule"/>
</dbReference>
<comment type="caution">
    <text evidence="9">The sequence shown here is derived from an EMBL/GenBank/DDBJ whole genome shotgun (WGS) entry which is preliminary data.</text>
</comment>
<dbReference type="CDD" id="cd02573">
    <property type="entry name" value="PseudoU_synth_EcTruB"/>
    <property type="match status" value="1"/>
</dbReference>
<feature type="domain" description="tRNA pseudouridylate synthase B C-terminal" evidence="8">
    <location>
        <begin position="180"/>
        <end position="220"/>
    </location>
</feature>
<feature type="active site" description="Nucleophile" evidence="5">
    <location>
        <position position="42"/>
    </location>
</feature>
<dbReference type="Proteomes" id="UP000192284">
    <property type="component" value="Unassembled WGS sequence"/>
</dbReference>
<dbReference type="FunFam" id="3.30.2350.10:FF:000011">
    <property type="entry name" value="tRNA pseudouridine synthase B"/>
    <property type="match status" value="1"/>
</dbReference>
<dbReference type="GO" id="GO:0003723">
    <property type="term" value="F:RNA binding"/>
    <property type="evidence" value="ECO:0007669"/>
    <property type="project" value="InterPro"/>
</dbReference>
<dbReference type="InterPro" id="IPR015225">
    <property type="entry name" value="tRNA_psdUridine_synth_fam2_C"/>
</dbReference>
<dbReference type="HAMAP" id="MF_01080">
    <property type="entry name" value="TruB_bact"/>
    <property type="match status" value="1"/>
</dbReference>
<evidence type="ECO:0000256" key="2">
    <source>
        <dbReference type="ARBA" id="ARBA00005642"/>
    </source>
</evidence>
<evidence type="ECO:0000256" key="5">
    <source>
        <dbReference type="HAMAP-Rule" id="MF_01080"/>
    </source>
</evidence>
<evidence type="ECO:0000259" key="6">
    <source>
        <dbReference type="Pfam" id="PF01509"/>
    </source>
</evidence>
<evidence type="ECO:0000259" key="7">
    <source>
        <dbReference type="Pfam" id="PF09142"/>
    </source>
</evidence>